<keyword evidence="6 9" id="KW-0812">Transmembrane</keyword>
<evidence type="ECO:0000313" key="12">
    <source>
        <dbReference type="Proteomes" id="UP000654279"/>
    </source>
</evidence>
<evidence type="ECO:0000256" key="3">
    <source>
        <dbReference type="ARBA" id="ARBA00022448"/>
    </source>
</evidence>
<dbReference type="EMBL" id="JACRSO010000002">
    <property type="protein sequence ID" value="MBC8529222.1"/>
    <property type="molecule type" value="Genomic_DNA"/>
</dbReference>
<reference evidence="11" key="1">
    <citation type="submission" date="2020-08" db="EMBL/GenBank/DDBJ databases">
        <title>Genome public.</title>
        <authorList>
            <person name="Liu C."/>
            <person name="Sun Q."/>
        </authorList>
    </citation>
    <scope>NUCLEOTIDE SEQUENCE</scope>
    <source>
        <strain evidence="11">NSJ-44</strain>
    </source>
</reference>
<feature type="transmembrane region" description="Helical" evidence="9">
    <location>
        <begin position="265"/>
        <end position="285"/>
    </location>
</feature>
<keyword evidence="8 9" id="KW-0472">Membrane</keyword>
<keyword evidence="12" id="KW-1185">Reference proteome</keyword>
<dbReference type="PANTHER" id="PTHR32243">
    <property type="entry name" value="MALTOSE TRANSPORT SYSTEM PERMEASE-RELATED"/>
    <property type="match status" value="1"/>
</dbReference>
<dbReference type="Proteomes" id="UP000654279">
    <property type="component" value="Unassembled WGS sequence"/>
</dbReference>
<sequence>MAKSKNQVTLPNGQVIVADPYATKKQLKKIPIYLLIIFLILITSVPLLSTLGMSFKTNADMYSVSLFPSSPEGWTLDWYNSVLFGKAQFYIYFLNSFKVSVIVMALSTVVSIFAGYSLSRYRKVFKPLNWFVYLLLVLQMFPIVLMLIPLFIIFNSLNLNNTHEGLMIAYLTFSLPLNIWMIQGFFDSIPIDMEEAALIDGASKFQSLVKVVLPVSSPGVGSVAIFAFNYCWNEYVLASLFLKPKELRTLPIGLQMFVQENTKEWGLLTAASIVTIIPILIFFIFMQRYLVAGLTAGAVKG</sequence>
<organism evidence="11 12">
    <name type="scientific">Luoshenia tenuis</name>
    <dbReference type="NCBI Taxonomy" id="2763654"/>
    <lineage>
        <taxon>Bacteria</taxon>
        <taxon>Bacillati</taxon>
        <taxon>Bacillota</taxon>
        <taxon>Clostridia</taxon>
        <taxon>Christensenellales</taxon>
        <taxon>Christensenellaceae</taxon>
        <taxon>Luoshenia</taxon>
    </lineage>
</organism>
<dbReference type="GO" id="GO:0005886">
    <property type="term" value="C:plasma membrane"/>
    <property type="evidence" value="ECO:0007669"/>
    <property type="project" value="UniProtKB-SubCell"/>
</dbReference>
<keyword evidence="4" id="KW-1003">Cell membrane</keyword>
<protein>
    <submittedName>
        <fullName evidence="11">Carbohydrate ABC transporter permease</fullName>
    </submittedName>
</protein>
<evidence type="ECO:0000256" key="1">
    <source>
        <dbReference type="ARBA" id="ARBA00004651"/>
    </source>
</evidence>
<evidence type="ECO:0000256" key="6">
    <source>
        <dbReference type="ARBA" id="ARBA00022692"/>
    </source>
</evidence>
<evidence type="ECO:0000313" key="11">
    <source>
        <dbReference type="EMBL" id="MBC8529222.1"/>
    </source>
</evidence>
<keyword evidence="7 9" id="KW-1133">Transmembrane helix</keyword>
<comment type="caution">
    <text evidence="11">The sequence shown here is derived from an EMBL/GenBank/DDBJ whole genome shotgun (WGS) entry which is preliminary data.</text>
</comment>
<dbReference type="Gene3D" id="1.10.3720.10">
    <property type="entry name" value="MetI-like"/>
    <property type="match status" value="1"/>
</dbReference>
<dbReference type="PANTHER" id="PTHR32243:SF50">
    <property type="entry name" value="MALTOSE_MALTODEXTRIN TRANSPORT SYSTEM PERMEASE PROTEIN MALG"/>
    <property type="match status" value="1"/>
</dbReference>
<evidence type="ECO:0000256" key="7">
    <source>
        <dbReference type="ARBA" id="ARBA00022989"/>
    </source>
</evidence>
<evidence type="ECO:0000256" key="2">
    <source>
        <dbReference type="ARBA" id="ARBA00009047"/>
    </source>
</evidence>
<keyword evidence="5" id="KW-0762">Sugar transport</keyword>
<evidence type="ECO:0000256" key="8">
    <source>
        <dbReference type="ARBA" id="ARBA00023136"/>
    </source>
</evidence>
<name>A0A926D0A6_9FIRM</name>
<dbReference type="RefSeq" id="WP_138296302.1">
    <property type="nucleotide sequence ID" value="NZ_JACRSO010000002.1"/>
</dbReference>
<proteinExistence type="inferred from homology"/>
<dbReference type="InterPro" id="IPR050901">
    <property type="entry name" value="BP-dep_ABC_trans_perm"/>
</dbReference>
<dbReference type="PROSITE" id="PS50928">
    <property type="entry name" value="ABC_TM1"/>
    <property type="match status" value="1"/>
</dbReference>
<keyword evidence="3 9" id="KW-0813">Transport</keyword>
<feature type="domain" description="ABC transmembrane type-1" evidence="10">
    <location>
        <begin position="93"/>
        <end position="286"/>
    </location>
</feature>
<evidence type="ECO:0000259" key="10">
    <source>
        <dbReference type="PROSITE" id="PS50928"/>
    </source>
</evidence>
<dbReference type="AlphaFoldDB" id="A0A926D0A6"/>
<evidence type="ECO:0000256" key="5">
    <source>
        <dbReference type="ARBA" id="ARBA00022597"/>
    </source>
</evidence>
<comment type="subcellular location">
    <subcellularLocation>
        <location evidence="1 9">Cell membrane</location>
        <topology evidence="1 9">Multi-pass membrane protein</topology>
    </subcellularLocation>
</comment>
<dbReference type="InterPro" id="IPR000515">
    <property type="entry name" value="MetI-like"/>
</dbReference>
<gene>
    <name evidence="11" type="ORF">H8699_07255</name>
</gene>
<dbReference type="SUPFAM" id="SSF161098">
    <property type="entry name" value="MetI-like"/>
    <property type="match status" value="1"/>
</dbReference>
<feature type="transmembrane region" description="Helical" evidence="9">
    <location>
        <begin position="166"/>
        <end position="186"/>
    </location>
</feature>
<evidence type="ECO:0000256" key="9">
    <source>
        <dbReference type="RuleBase" id="RU363032"/>
    </source>
</evidence>
<dbReference type="InterPro" id="IPR035906">
    <property type="entry name" value="MetI-like_sf"/>
</dbReference>
<evidence type="ECO:0000256" key="4">
    <source>
        <dbReference type="ARBA" id="ARBA00022475"/>
    </source>
</evidence>
<feature type="transmembrane region" description="Helical" evidence="9">
    <location>
        <begin position="89"/>
        <end position="118"/>
    </location>
</feature>
<dbReference type="Pfam" id="PF00528">
    <property type="entry name" value="BPD_transp_1"/>
    <property type="match status" value="1"/>
</dbReference>
<feature type="transmembrane region" description="Helical" evidence="9">
    <location>
        <begin position="130"/>
        <end position="154"/>
    </location>
</feature>
<feature type="transmembrane region" description="Helical" evidence="9">
    <location>
        <begin position="32"/>
        <end position="55"/>
    </location>
</feature>
<comment type="similarity">
    <text evidence="2">Belongs to the binding-protein-dependent transport system permease family. MalFG subfamily.</text>
</comment>
<dbReference type="CDD" id="cd06261">
    <property type="entry name" value="TM_PBP2"/>
    <property type="match status" value="1"/>
</dbReference>
<accession>A0A926D0A6</accession>
<dbReference type="GO" id="GO:0055085">
    <property type="term" value="P:transmembrane transport"/>
    <property type="evidence" value="ECO:0007669"/>
    <property type="project" value="InterPro"/>
</dbReference>